<feature type="domain" description="Nucleotide-diphospho-sugar transferase" evidence="3">
    <location>
        <begin position="130"/>
        <end position="430"/>
    </location>
</feature>
<sequence>MRWLVATLVVLPGLLVLLRSLLALPSPHAWRPAQTLQPATSYPSLSPSSSALPRKPPDALAPPHHFAPNASAASPPWMDPPATNLRYNAHARARLSAYHPSRTTLHFTFGSAVMIDFVRNWLHFAQKAGLTPYVVGASDSALMEFCEREGVSGAALNPQLDVWTYELKKLSHDKVYEMKSSWQYFRHHNSDFLEMGLVKVAFLWELLYSGFDVLISDLDVVWLNDGWKRWMTWRDPKQQPVPEAALIAFADVLVSTDELNTEADLRGTRASELNTGVVYFRAGAGALAMVQQWRQRMLGLSRARSKSALTENDNDQSLFNQIVHGVDVTRRFQNDFASLLRNVGVSESSLPFSVADVAQRTRRVYSSDRASKPCLPSQDCDAIHFTFATLPVRPFSSGHMWFNQGVQTMPGHELPQHQPVNVHFTFQFGDTRAYPHGKRQRAREAGLWAVDPPEYFTEGVYIALTGPAYTKHEEEAIYRRFPEWSPQRHMFLDAPQRQAVRDLLGLASTFDGVTILPKFYCHCDRYWNFLTKCRIPFIVKMPLPFSCPMDSLYLTDRWNDKGIRYREHTFLANQNVPRQLRENRVLLTVAEKGATPRASNSTLVEVAYGTALNEVKDAVLQANPGVRVVEVSAPHLRRLCKWLGSTQKQRDFNNLMRYILTESSRYCPNEDHGRYGGMFGAWNWQNPFTAYNCTWGFRAPVDYPEERSCGADGVAVALPERGNSTTCPRQMLCDHNVDASGRVTREITRCNIEGYNGMDARFRGAAAAMLKTMPGGRCPYPPGTEPGPGPGFDARGHYVGLGS</sequence>
<dbReference type="InterPro" id="IPR053250">
    <property type="entry name" value="Glycosyltransferase_77"/>
</dbReference>
<evidence type="ECO:0000256" key="1">
    <source>
        <dbReference type="SAM" id="MobiDB-lite"/>
    </source>
</evidence>
<feature type="region of interest" description="Disordered" evidence="1">
    <location>
        <begin position="41"/>
        <end position="66"/>
    </location>
</feature>
<keyword evidence="2" id="KW-0732">Signal</keyword>
<feature type="chain" id="PRO_5044263651" description="Nucleotide-diphospho-sugar transferase domain-containing protein" evidence="2">
    <location>
        <begin position="24"/>
        <end position="803"/>
    </location>
</feature>
<evidence type="ECO:0000313" key="5">
    <source>
        <dbReference type="Proteomes" id="UP001515480"/>
    </source>
</evidence>
<reference evidence="4 5" key="1">
    <citation type="journal article" date="2024" name="Science">
        <title>Giant polyketide synthase enzymes in the biosynthesis of giant marine polyether toxins.</title>
        <authorList>
            <person name="Fallon T.R."/>
            <person name="Shende V.V."/>
            <person name="Wierzbicki I.H."/>
            <person name="Pendleton A.L."/>
            <person name="Watervoot N.F."/>
            <person name="Auber R.P."/>
            <person name="Gonzalez D.J."/>
            <person name="Wisecaver J.H."/>
            <person name="Moore B.S."/>
        </authorList>
    </citation>
    <scope>NUCLEOTIDE SEQUENCE [LARGE SCALE GENOMIC DNA]</scope>
    <source>
        <strain evidence="4 5">12B1</strain>
    </source>
</reference>
<dbReference type="GO" id="GO:0005794">
    <property type="term" value="C:Golgi apparatus"/>
    <property type="evidence" value="ECO:0007669"/>
    <property type="project" value="TreeGrafter"/>
</dbReference>
<keyword evidence="5" id="KW-1185">Reference proteome</keyword>
<accession>A0AB34IJN7</accession>
<dbReference type="InterPro" id="IPR005069">
    <property type="entry name" value="Nucl-diP-sugar_transferase"/>
</dbReference>
<dbReference type="AlphaFoldDB" id="A0AB34IJN7"/>
<dbReference type="EMBL" id="JBGBPQ010000024">
    <property type="protein sequence ID" value="KAL1500125.1"/>
    <property type="molecule type" value="Genomic_DNA"/>
</dbReference>
<dbReference type="Proteomes" id="UP001515480">
    <property type="component" value="Unassembled WGS sequence"/>
</dbReference>
<organism evidence="4 5">
    <name type="scientific">Prymnesium parvum</name>
    <name type="common">Toxic golden alga</name>
    <dbReference type="NCBI Taxonomy" id="97485"/>
    <lineage>
        <taxon>Eukaryota</taxon>
        <taxon>Haptista</taxon>
        <taxon>Haptophyta</taxon>
        <taxon>Prymnesiophyceae</taxon>
        <taxon>Prymnesiales</taxon>
        <taxon>Prymnesiaceae</taxon>
        <taxon>Prymnesium</taxon>
    </lineage>
</organism>
<evidence type="ECO:0000313" key="4">
    <source>
        <dbReference type="EMBL" id="KAL1500125.1"/>
    </source>
</evidence>
<feature type="signal peptide" evidence="2">
    <location>
        <begin position="1"/>
        <end position="23"/>
    </location>
</feature>
<proteinExistence type="predicted"/>
<gene>
    <name evidence="4" type="ORF">AB1Y20_012798</name>
</gene>
<protein>
    <recommendedName>
        <fullName evidence="3">Nucleotide-diphospho-sugar transferase domain-containing protein</fullName>
    </recommendedName>
</protein>
<dbReference type="PANTHER" id="PTHR46936">
    <property type="entry name" value="ARABINOSYLTRANSFERASE XEG113"/>
    <property type="match status" value="1"/>
</dbReference>
<dbReference type="PANTHER" id="PTHR46936:SF1">
    <property type="entry name" value="ARABINOSYLTRANSFERASE XEG113"/>
    <property type="match status" value="1"/>
</dbReference>
<name>A0AB34IJN7_PRYPA</name>
<comment type="caution">
    <text evidence="4">The sequence shown here is derived from an EMBL/GenBank/DDBJ whole genome shotgun (WGS) entry which is preliminary data.</text>
</comment>
<dbReference type="Pfam" id="PF03407">
    <property type="entry name" value="Nucleotid_trans"/>
    <property type="match status" value="1"/>
</dbReference>
<dbReference type="GO" id="GO:0052636">
    <property type="term" value="F:arabinosyltransferase activity"/>
    <property type="evidence" value="ECO:0007669"/>
    <property type="project" value="TreeGrafter"/>
</dbReference>
<evidence type="ECO:0000256" key="2">
    <source>
        <dbReference type="SAM" id="SignalP"/>
    </source>
</evidence>
<feature type="compositionally biased region" description="Low complexity" evidence="1">
    <location>
        <begin position="41"/>
        <end position="53"/>
    </location>
</feature>
<evidence type="ECO:0000259" key="3">
    <source>
        <dbReference type="Pfam" id="PF03407"/>
    </source>
</evidence>